<evidence type="ECO:0000256" key="7">
    <source>
        <dbReference type="PROSITE-ProRule" id="PRU00703"/>
    </source>
</evidence>
<dbReference type="SMART" id="SM00116">
    <property type="entry name" value="CBS"/>
    <property type="match status" value="2"/>
</dbReference>
<dbReference type="CDD" id="cd04604">
    <property type="entry name" value="CBS_pair_SIS_assoc"/>
    <property type="match status" value="1"/>
</dbReference>
<evidence type="ECO:0000256" key="5">
    <source>
        <dbReference type="PIRSR" id="PIRSR004692-2"/>
    </source>
</evidence>
<feature type="domain" description="SIS" evidence="9">
    <location>
        <begin position="36"/>
        <end position="179"/>
    </location>
</feature>
<dbReference type="GO" id="GO:1901135">
    <property type="term" value="P:carbohydrate derivative metabolic process"/>
    <property type="evidence" value="ECO:0007669"/>
    <property type="project" value="InterPro"/>
</dbReference>
<dbReference type="GO" id="GO:0005975">
    <property type="term" value="P:carbohydrate metabolic process"/>
    <property type="evidence" value="ECO:0007669"/>
    <property type="project" value="InterPro"/>
</dbReference>
<dbReference type="GO" id="GO:0097367">
    <property type="term" value="F:carbohydrate derivative binding"/>
    <property type="evidence" value="ECO:0007669"/>
    <property type="project" value="InterPro"/>
</dbReference>
<dbReference type="InterPro" id="IPR050986">
    <property type="entry name" value="GutQ/KpsF_isomerases"/>
</dbReference>
<dbReference type="FunFam" id="3.40.50.10490:FF:000011">
    <property type="entry name" value="Arabinose 5-phosphate isomerase"/>
    <property type="match status" value="1"/>
</dbReference>
<dbReference type="InterPro" id="IPR046348">
    <property type="entry name" value="SIS_dom_sf"/>
</dbReference>
<dbReference type="InterPro" id="IPR000644">
    <property type="entry name" value="CBS_dom"/>
</dbReference>
<feature type="domain" description="CBS" evidence="8">
    <location>
        <begin position="271"/>
        <end position="323"/>
    </location>
</feature>
<feature type="binding site" evidence="5">
    <location>
        <position position="77"/>
    </location>
    <ligand>
        <name>Zn(2+)</name>
        <dbReference type="ChEBI" id="CHEBI:29105"/>
    </ligand>
</feature>
<evidence type="ECO:0000256" key="4">
    <source>
        <dbReference type="PIRNR" id="PIRNR004692"/>
    </source>
</evidence>
<dbReference type="InterPro" id="IPR035474">
    <property type="entry name" value="SIS_Kpsf"/>
</dbReference>
<dbReference type="NCBIfam" id="TIGR00393">
    <property type="entry name" value="kpsF"/>
    <property type="match status" value="1"/>
</dbReference>
<dbReference type="RefSeq" id="WP_131328329.1">
    <property type="nucleotide sequence ID" value="NZ_CP044016.1"/>
</dbReference>
<protein>
    <submittedName>
        <fullName evidence="10">KpsF/GutQ family sugar-phosphate isomerase</fullName>
    </submittedName>
</protein>
<dbReference type="InterPro" id="IPR001347">
    <property type="entry name" value="SIS_dom"/>
</dbReference>
<feature type="site" description="Catalytically relevant" evidence="6">
    <location>
        <position position="188"/>
    </location>
</feature>
<dbReference type="Gene3D" id="3.10.580.10">
    <property type="entry name" value="CBS-domain"/>
    <property type="match status" value="1"/>
</dbReference>
<dbReference type="OrthoDB" id="9762536at2"/>
<feature type="site" description="Catalytically relevant" evidence="6">
    <location>
        <position position="147"/>
    </location>
</feature>
<proteinExistence type="inferred from homology"/>
<dbReference type="InterPro" id="IPR004800">
    <property type="entry name" value="KdsD/KpsF-type"/>
</dbReference>
<name>A0A5P2G0T6_9BACT</name>
<keyword evidence="5" id="KW-0862">Zinc</keyword>
<reference evidence="10 11" key="1">
    <citation type="submission" date="2019-09" db="EMBL/GenBank/DDBJ databases">
        <title>Complete genome sequence of Arachidicoccus sp. B3-10 isolated from apple orchard soil.</title>
        <authorList>
            <person name="Kim H.S."/>
            <person name="Han K.-I."/>
            <person name="Suh M.K."/>
            <person name="Lee K.C."/>
            <person name="Eom M.K."/>
            <person name="Kim J.-S."/>
            <person name="Kang S.W."/>
            <person name="Sin Y."/>
            <person name="Lee J.-S."/>
        </authorList>
    </citation>
    <scope>NUCLEOTIDE SEQUENCE [LARGE SCALE GENOMIC DNA]</scope>
    <source>
        <strain evidence="10 11">B3-10</strain>
    </source>
</reference>
<evidence type="ECO:0000256" key="1">
    <source>
        <dbReference type="ARBA" id="ARBA00008165"/>
    </source>
</evidence>
<evidence type="ECO:0000256" key="6">
    <source>
        <dbReference type="PIRSR" id="PIRSR004692-3"/>
    </source>
</evidence>
<dbReference type="PANTHER" id="PTHR42745:SF1">
    <property type="entry name" value="ARABINOSE 5-PHOSPHATE ISOMERASE KDSD"/>
    <property type="match status" value="1"/>
</dbReference>
<gene>
    <name evidence="10" type="ORF">E0W69_001830</name>
</gene>
<dbReference type="GO" id="GO:0019146">
    <property type="term" value="F:arabinose-5-phosphate isomerase activity"/>
    <property type="evidence" value="ECO:0007669"/>
    <property type="project" value="UniProtKB-ARBA"/>
</dbReference>
<dbReference type="KEGG" id="arac:E0W69_001830"/>
<dbReference type="GO" id="GO:0046872">
    <property type="term" value="F:metal ion binding"/>
    <property type="evidence" value="ECO:0007669"/>
    <property type="project" value="UniProtKB-KW"/>
</dbReference>
<dbReference type="PROSITE" id="PS51371">
    <property type="entry name" value="CBS"/>
    <property type="match status" value="2"/>
</dbReference>
<dbReference type="PANTHER" id="PTHR42745">
    <property type="match status" value="1"/>
</dbReference>
<evidence type="ECO:0000259" key="8">
    <source>
        <dbReference type="PROSITE" id="PS51371"/>
    </source>
</evidence>
<evidence type="ECO:0000256" key="2">
    <source>
        <dbReference type="ARBA" id="ARBA00022737"/>
    </source>
</evidence>
<dbReference type="CDD" id="cd05014">
    <property type="entry name" value="SIS_Kpsf"/>
    <property type="match status" value="1"/>
</dbReference>
<keyword evidence="5" id="KW-0479">Metal-binding</keyword>
<evidence type="ECO:0000256" key="3">
    <source>
        <dbReference type="ARBA" id="ARBA00023122"/>
    </source>
</evidence>
<dbReference type="EMBL" id="CP044016">
    <property type="protein sequence ID" value="QES87452.1"/>
    <property type="molecule type" value="Genomic_DNA"/>
</dbReference>
<dbReference type="Gene3D" id="3.40.50.10490">
    <property type="entry name" value="Glucose-6-phosphate isomerase like protein, domain 1"/>
    <property type="match status" value="1"/>
</dbReference>
<comment type="similarity">
    <text evidence="1 4">Belongs to the SIS family. GutQ/KpsF subfamily.</text>
</comment>
<keyword evidence="10" id="KW-0413">Isomerase</keyword>
<organism evidence="10 11">
    <name type="scientific">Rhizosphaericola mali</name>
    <dbReference type="NCBI Taxonomy" id="2545455"/>
    <lineage>
        <taxon>Bacteria</taxon>
        <taxon>Pseudomonadati</taxon>
        <taxon>Bacteroidota</taxon>
        <taxon>Chitinophagia</taxon>
        <taxon>Chitinophagales</taxon>
        <taxon>Chitinophagaceae</taxon>
        <taxon>Rhizosphaericola</taxon>
    </lineage>
</organism>
<dbReference type="InterPro" id="IPR046342">
    <property type="entry name" value="CBS_dom_sf"/>
</dbReference>
<feature type="site" description="Catalytically relevant" evidence="6">
    <location>
        <position position="54"/>
    </location>
</feature>
<dbReference type="Pfam" id="PF01380">
    <property type="entry name" value="SIS"/>
    <property type="match status" value="1"/>
</dbReference>
<sequence length="323" mass="35646">MFTNSEITDWAKDTIKSEANALIATADYLNESLAEIVQILYNCKGRIIVSGIGKSAIVAQKIVATFNSTGTPSMFLHAAEAIHGDLGMIQNEDVILILSKSGESPEIKNLVNILHSWENLIIGMVNKENSYLAENANHFLYVPCEKEACPNNLAPTNSTTIQMAIGDAFAICLMKLRNFSEDDFAKYHPGGNLGKRLLLTLEDIYPNNRAPFVQLDSSLKDVLNTISQGRLGAVAVIDEEEYVLGIITDGDVRRLLQNVTDISIISAKDFYSQKPKTIVENTLAIHALELMRKNDISQLIVVDEQNRFVGFVHLHDLVKEGLG</sequence>
<evidence type="ECO:0000259" key="9">
    <source>
        <dbReference type="PROSITE" id="PS51464"/>
    </source>
</evidence>
<dbReference type="PIRSF" id="PIRSF004692">
    <property type="entry name" value="KdsD_KpsF"/>
    <property type="match status" value="1"/>
</dbReference>
<evidence type="ECO:0000313" key="10">
    <source>
        <dbReference type="EMBL" id="QES87452.1"/>
    </source>
</evidence>
<keyword evidence="11" id="KW-1185">Reference proteome</keyword>
<evidence type="ECO:0000313" key="11">
    <source>
        <dbReference type="Proteomes" id="UP000292424"/>
    </source>
</evidence>
<accession>A0A5P2G0T6</accession>
<dbReference type="SUPFAM" id="SSF53697">
    <property type="entry name" value="SIS domain"/>
    <property type="match status" value="1"/>
</dbReference>
<dbReference type="PROSITE" id="PS51464">
    <property type="entry name" value="SIS"/>
    <property type="match status" value="1"/>
</dbReference>
<keyword evidence="2" id="KW-0677">Repeat</keyword>
<feature type="site" description="Catalytically relevant" evidence="6">
    <location>
        <position position="106"/>
    </location>
</feature>
<dbReference type="Pfam" id="PF00571">
    <property type="entry name" value="CBS"/>
    <property type="match status" value="2"/>
</dbReference>
<feature type="domain" description="CBS" evidence="8">
    <location>
        <begin position="206"/>
        <end position="262"/>
    </location>
</feature>
<keyword evidence="3 7" id="KW-0129">CBS domain</keyword>
<dbReference type="Proteomes" id="UP000292424">
    <property type="component" value="Chromosome"/>
</dbReference>
<dbReference type="AlphaFoldDB" id="A0A5P2G0T6"/>